<dbReference type="Proteomes" id="UP001139366">
    <property type="component" value="Unassembled WGS sequence"/>
</dbReference>
<dbReference type="EMBL" id="JAINUY010000004">
    <property type="protein sequence ID" value="MBZ4035937.1"/>
    <property type="molecule type" value="Genomic_DNA"/>
</dbReference>
<gene>
    <name evidence="1" type="ORF">K6T82_14270</name>
</gene>
<comment type="caution">
    <text evidence="1">The sequence shown here is derived from an EMBL/GenBank/DDBJ whole genome shotgun (WGS) entry which is preliminary data.</text>
</comment>
<accession>A0A9X1HCN0</accession>
<dbReference type="RefSeq" id="WP_223706859.1">
    <property type="nucleotide sequence ID" value="NZ_JAINUY010000004.1"/>
</dbReference>
<evidence type="ECO:0000313" key="2">
    <source>
        <dbReference type="Proteomes" id="UP001139366"/>
    </source>
</evidence>
<keyword evidence="2" id="KW-1185">Reference proteome</keyword>
<dbReference type="AlphaFoldDB" id="A0A9X1HCN0"/>
<reference evidence="1 2" key="1">
    <citation type="journal article" date="2023" name="Antonie Van Leeuwenhoek">
        <title>Flavobacterium potami sp. nov., a multi-metal resistance genes harbouring bacterium isolated from shallow river silt.</title>
        <authorList>
            <person name="Li S."/>
            <person name="Mao S."/>
            <person name="Mu W."/>
            <person name="Guo B."/>
            <person name="Li C."/>
            <person name="Zhu Q."/>
            <person name="Hou X."/>
            <person name="Zhao Y."/>
            <person name="Wei S."/>
            <person name="Liu H."/>
            <person name="Liu A."/>
        </authorList>
    </citation>
    <scope>NUCLEOTIDE SEQUENCE [LARGE SCALE GENOMIC DNA]</scope>
    <source>
        <strain evidence="1 2">17A</strain>
    </source>
</reference>
<evidence type="ECO:0000313" key="1">
    <source>
        <dbReference type="EMBL" id="MBZ4035937.1"/>
    </source>
</evidence>
<organism evidence="1 2">
    <name type="scientific">Flavobacterium potami</name>
    <dbReference type="NCBI Taxonomy" id="2872310"/>
    <lineage>
        <taxon>Bacteria</taxon>
        <taxon>Pseudomonadati</taxon>
        <taxon>Bacteroidota</taxon>
        <taxon>Flavobacteriia</taxon>
        <taxon>Flavobacteriales</taxon>
        <taxon>Flavobacteriaceae</taxon>
        <taxon>Flavobacterium</taxon>
    </lineage>
</organism>
<proteinExistence type="predicted"/>
<protein>
    <submittedName>
        <fullName evidence="1">Uncharacterized protein</fullName>
    </submittedName>
</protein>
<sequence>MKIYHQTGFRYNWNIESFEKGVGDGLIFSPINIDSDKLISFKEKMKQVSFLDPQLYLLNEAKGSLDTYPYFPGNLKPDFSTPDLDNSQDELAKLCVDYQIENDFEYLVIPTRYHADNPTNYFLDSTDFFVDPFCEYLKEIKNSKKVLLSAIIKTVMLTDDEKKNEVLNWITGHQNIDGVYIIFENNFTSKQIKDFDYLLNVLRFIKILKMNQLEVHIGYCNTEALLYSIAMPDSVTIGSYENLRSFGIKRFQDLENAPMRGPNARLYSSFLLQWVDYVYIQAMEKLITNYEDFFDDSEFKPLMFKPDFKWHFAKAEPYKHYFFVFDKQIKQLPELQSDRIFYVKQTIKEALNLFKIIENNVLLDNDSDGSHLSTWFNVINAFEKEI</sequence>
<name>A0A9X1HCN0_9FLAO</name>